<dbReference type="OrthoDB" id="1922339at2759"/>
<dbReference type="AlphaFoldDB" id="A0A9Q1K3Y3"/>
<proteinExistence type="predicted"/>
<gene>
    <name evidence="1" type="ORF">Cgig2_013805</name>
</gene>
<reference evidence="1" key="1">
    <citation type="submission" date="2022-04" db="EMBL/GenBank/DDBJ databases">
        <title>Carnegiea gigantea Genome sequencing and assembly v2.</title>
        <authorList>
            <person name="Copetti D."/>
            <person name="Sanderson M.J."/>
            <person name="Burquez A."/>
            <person name="Wojciechowski M.F."/>
        </authorList>
    </citation>
    <scope>NUCLEOTIDE SEQUENCE</scope>
    <source>
        <strain evidence="1">SGP5-SGP5p</strain>
        <tissue evidence="1">Aerial part</tissue>
    </source>
</reference>
<dbReference type="EMBL" id="JAKOGI010000371">
    <property type="protein sequence ID" value="KAJ8435996.1"/>
    <property type="molecule type" value="Genomic_DNA"/>
</dbReference>
<dbReference type="Proteomes" id="UP001153076">
    <property type="component" value="Unassembled WGS sequence"/>
</dbReference>
<organism evidence="1 2">
    <name type="scientific">Carnegiea gigantea</name>
    <dbReference type="NCBI Taxonomy" id="171969"/>
    <lineage>
        <taxon>Eukaryota</taxon>
        <taxon>Viridiplantae</taxon>
        <taxon>Streptophyta</taxon>
        <taxon>Embryophyta</taxon>
        <taxon>Tracheophyta</taxon>
        <taxon>Spermatophyta</taxon>
        <taxon>Magnoliopsida</taxon>
        <taxon>eudicotyledons</taxon>
        <taxon>Gunneridae</taxon>
        <taxon>Pentapetalae</taxon>
        <taxon>Caryophyllales</taxon>
        <taxon>Cactineae</taxon>
        <taxon>Cactaceae</taxon>
        <taxon>Cactoideae</taxon>
        <taxon>Echinocereeae</taxon>
        <taxon>Carnegiea</taxon>
    </lineage>
</organism>
<protein>
    <submittedName>
        <fullName evidence="1">Uncharacterized protein</fullName>
    </submittedName>
</protein>
<name>A0A9Q1K3Y3_9CARY</name>
<keyword evidence="2" id="KW-1185">Reference proteome</keyword>
<accession>A0A9Q1K3Y3</accession>
<sequence length="170" mass="19166">MQKRNLNEKMRKVDMRIMPPATVLPLGTVGSLRPTFISARRVGLAVKLPSAFALEDRYLSNPRKPLHAPYLIDGSAPPEGGLLFFLRLPPKLRRNDSKSISGNSEASKGLSVQVQVVRIFTDMSISPSLSPRPCPDRYAFRADRNLPDNEFCYLRTVMVTAAVHRRPYRF</sequence>
<comment type="caution">
    <text evidence="1">The sequence shown here is derived from an EMBL/GenBank/DDBJ whole genome shotgun (WGS) entry which is preliminary data.</text>
</comment>
<dbReference type="AntiFam" id="ANF00025">
    <property type="entry name" value="Antisense to 23S rRNA"/>
</dbReference>
<evidence type="ECO:0000313" key="2">
    <source>
        <dbReference type="Proteomes" id="UP001153076"/>
    </source>
</evidence>
<evidence type="ECO:0000313" key="1">
    <source>
        <dbReference type="EMBL" id="KAJ8435996.1"/>
    </source>
</evidence>